<dbReference type="Proteomes" id="UP000466894">
    <property type="component" value="Chromosome"/>
</dbReference>
<feature type="region of interest" description="Disordered" evidence="1">
    <location>
        <begin position="49"/>
        <end position="68"/>
    </location>
</feature>
<dbReference type="EMBL" id="AP022583">
    <property type="protein sequence ID" value="BBY06676.1"/>
    <property type="molecule type" value="Genomic_DNA"/>
</dbReference>
<gene>
    <name evidence="2" type="ORF">MNVI_19940</name>
</gene>
<sequence length="68" mass="7429">MLVLGVLADPPCDRGPLPTVFHMDIAQDIKGFLVSRRARITPEQVGLPAGRRRRVPGCGARKSHSWPA</sequence>
<protein>
    <submittedName>
        <fullName evidence="2">Uncharacterized protein</fullName>
    </submittedName>
</protein>
<dbReference type="AlphaFoldDB" id="A0A7I7PDQ6"/>
<feature type="compositionally biased region" description="Basic residues" evidence="1">
    <location>
        <begin position="50"/>
        <end position="68"/>
    </location>
</feature>
<name>A0A7I7PDQ6_9MYCO</name>
<dbReference type="KEGG" id="mnv:MNVI_19940"/>
<evidence type="ECO:0000256" key="1">
    <source>
        <dbReference type="SAM" id="MobiDB-lite"/>
    </source>
</evidence>
<evidence type="ECO:0000313" key="2">
    <source>
        <dbReference type="EMBL" id="BBY06676.1"/>
    </source>
</evidence>
<reference evidence="2 3" key="1">
    <citation type="journal article" date="2019" name="Emerg. Microbes Infect.">
        <title>Comprehensive subspecies identification of 175 nontuberculous mycobacteria species based on 7547 genomic profiles.</title>
        <authorList>
            <person name="Matsumoto Y."/>
            <person name="Kinjo T."/>
            <person name="Motooka D."/>
            <person name="Nabeya D."/>
            <person name="Jung N."/>
            <person name="Uechi K."/>
            <person name="Horii T."/>
            <person name="Iida T."/>
            <person name="Fujita J."/>
            <person name="Nakamura S."/>
        </authorList>
    </citation>
    <scope>NUCLEOTIDE SEQUENCE [LARGE SCALE GENOMIC DNA]</scope>
    <source>
        <strain evidence="2 3">JCM 16367</strain>
    </source>
</reference>
<proteinExistence type="predicted"/>
<organism evidence="2 3">
    <name type="scientific">Mycobacterium noviomagense</name>
    <dbReference type="NCBI Taxonomy" id="459858"/>
    <lineage>
        <taxon>Bacteria</taxon>
        <taxon>Bacillati</taxon>
        <taxon>Actinomycetota</taxon>
        <taxon>Actinomycetes</taxon>
        <taxon>Mycobacteriales</taxon>
        <taxon>Mycobacteriaceae</taxon>
        <taxon>Mycobacterium</taxon>
    </lineage>
</organism>
<evidence type="ECO:0000313" key="3">
    <source>
        <dbReference type="Proteomes" id="UP000466894"/>
    </source>
</evidence>
<accession>A0A7I7PDQ6</accession>